<reference evidence="2" key="1">
    <citation type="journal article" date="2018" name="Genome Biol. Evol.">
        <title>Genomics and development of Lentinus tigrinus, a white-rot wood-decaying mushroom with dimorphic fruiting bodies.</title>
        <authorList>
            <person name="Wu B."/>
            <person name="Xu Z."/>
            <person name="Knudson A."/>
            <person name="Carlson A."/>
            <person name="Chen N."/>
            <person name="Kovaka S."/>
            <person name="LaButti K."/>
            <person name="Lipzen A."/>
            <person name="Pennachio C."/>
            <person name="Riley R."/>
            <person name="Schakwitz W."/>
            <person name="Umezawa K."/>
            <person name="Ohm R.A."/>
            <person name="Grigoriev I.V."/>
            <person name="Nagy L.G."/>
            <person name="Gibbons J."/>
            <person name="Hibbett D."/>
        </authorList>
    </citation>
    <scope>NUCLEOTIDE SEQUENCE [LARGE SCALE GENOMIC DNA]</scope>
    <source>
        <strain evidence="2">ALCF2SS1-6</strain>
    </source>
</reference>
<proteinExistence type="predicted"/>
<evidence type="ECO:0000256" key="1">
    <source>
        <dbReference type="SAM" id="MobiDB-lite"/>
    </source>
</evidence>
<protein>
    <submittedName>
        <fullName evidence="2">Uncharacterized protein</fullName>
    </submittedName>
</protein>
<organism evidence="2 3">
    <name type="scientific">Lentinus tigrinus ALCF2SS1-6</name>
    <dbReference type="NCBI Taxonomy" id="1328759"/>
    <lineage>
        <taxon>Eukaryota</taxon>
        <taxon>Fungi</taxon>
        <taxon>Dikarya</taxon>
        <taxon>Basidiomycota</taxon>
        <taxon>Agaricomycotina</taxon>
        <taxon>Agaricomycetes</taxon>
        <taxon>Polyporales</taxon>
        <taxon>Polyporaceae</taxon>
        <taxon>Lentinus</taxon>
    </lineage>
</organism>
<sequence length="207" mass="23616">MSAFDPHRLGGEPVRAWLDLQIQIARLRREIRTFSQGFSEHEHPDVFYVCMDMEEVLMRASQEVDMHLSYRAQFPAPDNPTFDCFMLGMEYEQQESTPDIPIDWEEEETFWAYESDPGTPDAPWVPEGGFDMSSPGEAAIAARNQRQMEPDPEEELAALLDLEAWLSEAQMHAPFGDLFPDEQAIPPPLPPSPSASTIIQEDRFARD</sequence>
<keyword evidence="3" id="KW-1185">Reference proteome</keyword>
<accession>A0A5C2RPH3</accession>
<dbReference type="EMBL" id="ML122432">
    <property type="protein sequence ID" value="RPD52106.1"/>
    <property type="molecule type" value="Genomic_DNA"/>
</dbReference>
<dbReference type="AlphaFoldDB" id="A0A5C2RPH3"/>
<dbReference type="Proteomes" id="UP000313359">
    <property type="component" value="Unassembled WGS sequence"/>
</dbReference>
<name>A0A5C2RPH3_9APHY</name>
<gene>
    <name evidence="2" type="ORF">L227DRAFT_618088</name>
</gene>
<feature type="region of interest" description="Disordered" evidence="1">
    <location>
        <begin position="176"/>
        <end position="207"/>
    </location>
</feature>
<evidence type="ECO:0000313" key="2">
    <source>
        <dbReference type="EMBL" id="RPD52106.1"/>
    </source>
</evidence>
<evidence type="ECO:0000313" key="3">
    <source>
        <dbReference type="Proteomes" id="UP000313359"/>
    </source>
</evidence>